<sequence>MNIGILTFVSNKKKLAVGTKSIIKTLKERGHKVKVFYAPRVGLVFGNGKTITYEGKEINQEKWDVIVVRPGFTADPSVNSSIIKQFQLAGFYVINGYIGVFRAKNKIRTLQMLDHFNIPVPKTVVVEDANILEEAATEFRFPVIIKSIYGTHGRGVFLAESQRSLKPIVEYLTVKEKGPVSVQEYIKEAKGKDLRVFVLGKKIVATMERVAKSGEFRANFHKGGSVGVADLSAEEKRISIKATQVLGLDISGVDILRTKSGPKIIEVNSNPGLEGISKASGINVAEKIANFIEHRVEKYGQTRKIPLPKKLMKE</sequence>
<keyword evidence="1" id="KW-0479">Metal-binding</keyword>
<dbReference type="PANTHER" id="PTHR21621">
    <property type="entry name" value="RIBOSOMAL PROTEIN S6 MODIFICATION PROTEIN"/>
    <property type="match status" value="1"/>
</dbReference>
<dbReference type="Pfam" id="PF08443">
    <property type="entry name" value="RimK"/>
    <property type="match status" value="1"/>
</dbReference>
<organism evidence="6 7">
    <name type="scientific">Candidatus Uhrbacteria bacterium CG_4_9_14_3_um_filter_41_35</name>
    <dbReference type="NCBI Taxonomy" id="1975034"/>
    <lineage>
        <taxon>Bacteria</taxon>
        <taxon>Candidatus Uhriibacteriota</taxon>
    </lineage>
</organism>
<dbReference type="EMBL" id="PFWT01000009">
    <property type="protein sequence ID" value="PJA46603.1"/>
    <property type="molecule type" value="Genomic_DNA"/>
</dbReference>
<dbReference type="GO" id="GO:0046872">
    <property type="term" value="F:metal ion binding"/>
    <property type="evidence" value="ECO:0007669"/>
    <property type="project" value="UniProtKB-KW"/>
</dbReference>
<dbReference type="Gene3D" id="3.30.1490.20">
    <property type="entry name" value="ATP-grasp fold, A domain"/>
    <property type="match status" value="1"/>
</dbReference>
<evidence type="ECO:0000256" key="3">
    <source>
        <dbReference type="ARBA" id="ARBA00022840"/>
    </source>
</evidence>
<dbReference type="GO" id="GO:0005524">
    <property type="term" value="F:ATP binding"/>
    <property type="evidence" value="ECO:0007669"/>
    <property type="project" value="UniProtKB-UniRule"/>
</dbReference>
<dbReference type="GO" id="GO:0018169">
    <property type="term" value="F:ribosomal S6-glutamic acid ligase activity"/>
    <property type="evidence" value="ECO:0007669"/>
    <property type="project" value="TreeGrafter"/>
</dbReference>
<gene>
    <name evidence="6" type="ORF">CO173_02435</name>
</gene>
<comment type="caution">
    <text evidence="6">The sequence shown here is derived from an EMBL/GenBank/DDBJ whole genome shotgun (WGS) entry which is preliminary data.</text>
</comment>
<dbReference type="InterPro" id="IPR013815">
    <property type="entry name" value="ATP_grasp_subdomain_1"/>
</dbReference>
<accession>A0A2M7XFF7</accession>
<name>A0A2M7XFF7_9BACT</name>
<dbReference type="NCBIfam" id="TIGR00768">
    <property type="entry name" value="rimK_fam"/>
    <property type="match status" value="1"/>
</dbReference>
<evidence type="ECO:0000313" key="6">
    <source>
        <dbReference type="EMBL" id="PJA46603.1"/>
    </source>
</evidence>
<dbReference type="Gene3D" id="3.40.50.20">
    <property type="match status" value="1"/>
</dbReference>
<reference evidence="7" key="1">
    <citation type="submission" date="2017-09" db="EMBL/GenBank/DDBJ databases">
        <title>Depth-based differentiation of microbial function through sediment-hosted aquifers and enrichment of novel symbionts in the deep terrestrial subsurface.</title>
        <authorList>
            <person name="Probst A.J."/>
            <person name="Ladd B."/>
            <person name="Jarett J.K."/>
            <person name="Geller-Mcgrath D.E."/>
            <person name="Sieber C.M.K."/>
            <person name="Emerson J.B."/>
            <person name="Anantharaman K."/>
            <person name="Thomas B.C."/>
            <person name="Malmstrom R."/>
            <person name="Stieglmeier M."/>
            <person name="Klingl A."/>
            <person name="Woyke T."/>
            <person name="Ryan C.M."/>
            <person name="Banfield J.F."/>
        </authorList>
    </citation>
    <scope>NUCLEOTIDE SEQUENCE [LARGE SCALE GENOMIC DNA]</scope>
</reference>
<evidence type="ECO:0000256" key="2">
    <source>
        <dbReference type="ARBA" id="ARBA00022741"/>
    </source>
</evidence>
<dbReference type="PANTHER" id="PTHR21621:SF0">
    <property type="entry name" value="BETA-CITRYLGLUTAMATE SYNTHASE B-RELATED"/>
    <property type="match status" value="1"/>
</dbReference>
<dbReference type="AlphaFoldDB" id="A0A2M7XFF7"/>
<dbReference type="Proteomes" id="UP000231263">
    <property type="component" value="Unassembled WGS sequence"/>
</dbReference>
<dbReference type="SUPFAM" id="SSF56059">
    <property type="entry name" value="Glutathione synthetase ATP-binding domain-like"/>
    <property type="match status" value="1"/>
</dbReference>
<dbReference type="InterPro" id="IPR011761">
    <property type="entry name" value="ATP-grasp"/>
</dbReference>
<dbReference type="GO" id="GO:0009432">
    <property type="term" value="P:SOS response"/>
    <property type="evidence" value="ECO:0007669"/>
    <property type="project" value="TreeGrafter"/>
</dbReference>
<dbReference type="GO" id="GO:0005737">
    <property type="term" value="C:cytoplasm"/>
    <property type="evidence" value="ECO:0007669"/>
    <property type="project" value="TreeGrafter"/>
</dbReference>
<evidence type="ECO:0000256" key="4">
    <source>
        <dbReference type="PROSITE-ProRule" id="PRU00409"/>
    </source>
</evidence>
<dbReference type="InterPro" id="IPR013651">
    <property type="entry name" value="ATP-grasp_RimK-type"/>
</dbReference>
<dbReference type="Gene3D" id="3.30.470.20">
    <property type="entry name" value="ATP-grasp fold, B domain"/>
    <property type="match status" value="1"/>
</dbReference>
<protein>
    <recommendedName>
        <fullName evidence="5">ATP-grasp domain-containing protein</fullName>
    </recommendedName>
</protein>
<keyword evidence="3 4" id="KW-0067">ATP-binding</keyword>
<dbReference type="PROSITE" id="PS50975">
    <property type="entry name" value="ATP_GRASP"/>
    <property type="match status" value="1"/>
</dbReference>
<evidence type="ECO:0000313" key="7">
    <source>
        <dbReference type="Proteomes" id="UP000231263"/>
    </source>
</evidence>
<proteinExistence type="predicted"/>
<evidence type="ECO:0000256" key="1">
    <source>
        <dbReference type="ARBA" id="ARBA00022723"/>
    </source>
</evidence>
<evidence type="ECO:0000259" key="5">
    <source>
        <dbReference type="PROSITE" id="PS50975"/>
    </source>
</evidence>
<dbReference type="InterPro" id="IPR004666">
    <property type="entry name" value="Rp_bS6_RimK/Lys_biosynth_LsyX"/>
</dbReference>
<keyword evidence="2 4" id="KW-0547">Nucleotide-binding</keyword>
<feature type="domain" description="ATP-grasp" evidence="5">
    <location>
        <begin position="110"/>
        <end position="293"/>
    </location>
</feature>